<feature type="transmembrane region" description="Helical" evidence="5">
    <location>
        <begin position="238"/>
        <end position="255"/>
    </location>
</feature>
<dbReference type="GO" id="GO:0004984">
    <property type="term" value="F:olfactory receptor activity"/>
    <property type="evidence" value="ECO:0007669"/>
    <property type="project" value="TreeGrafter"/>
</dbReference>
<evidence type="ECO:0000313" key="7">
    <source>
        <dbReference type="Proteomes" id="UP000515152"/>
    </source>
</evidence>
<keyword evidence="2 5" id="KW-0812">Transmembrane</keyword>
<evidence type="ECO:0000259" key="6">
    <source>
        <dbReference type="PROSITE" id="PS50262"/>
    </source>
</evidence>
<comment type="subcellular location">
    <subcellularLocation>
        <location evidence="1">Membrane</location>
    </subcellularLocation>
</comment>
<reference evidence="8" key="1">
    <citation type="submission" date="2025-08" db="UniProtKB">
        <authorList>
            <consortium name="RefSeq"/>
        </authorList>
    </citation>
    <scope>IDENTIFICATION</scope>
</reference>
<sequence length="322" mass="36644">MMAMINQSSEGVPLVHQQIFRVEINEGPLSKLVVAILMSLLFICINCIMFHTLMSKPVFRELPRYILFAHMLCNDSVQLILSLLLYVLSMNVQLVPKALCALIVLVAVTTFRNAALNLAVMSLERYVAVCFPLRHNEMVTQKTTGVFIALIWIFGSINLSIDILYALIMDPGSFKDSIFCTRERFILSPWQRDMFQGFNFFFFVTVTAILIFTYINVMVAARSASAEKKSARKAHKTILLHLVQLVLCVNTFIYGTIERALAMTSSSRLFMDLRYLNFLFVLILPRCLSPLIYGLRDDAVRPLFLYYVRCGAQKVKPSVTAH</sequence>
<feature type="transmembrane region" description="Helical" evidence="5">
    <location>
        <begin position="65"/>
        <end position="88"/>
    </location>
</feature>
<feature type="domain" description="G-protein coupled receptors family 1 profile" evidence="6">
    <location>
        <begin position="45"/>
        <end position="293"/>
    </location>
</feature>
<proteinExistence type="predicted"/>
<dbReference type="InterPro" id="IPR000276">
    <property type="entry name" value="GPCR_Rhodpsn"/>
</dbReference>
<feature type="transmembrane region" description="Helical" evidence="5">
    <location>
        <begin position="144"/>
        <end position="168"/>
    </location>
</feature>
<evidence type="ECO:0000256" key="4">
    <source>
        <dbReference type="ARBA" id="ARBA00023136"/>
    </source>
</evidence>
<evidence type="ECO:0000256" key="2">
    <source>
        <dbReference type="ARBA" id="ARBA00022692"/>
    </source>
</evidence>
<keyword evidence="4 5" id="KW-0472">Membrane</keyword>
<protein>
    <submittedName>
        <fullName evidence="8">Odorant receptor 131-2-like</fullName>
    </submittedName>
</protein>
<dbReference type="Gene3D" id="1.20.1070.10">
    <property type="entry name" value="Rhodopsin 7-helix transmembrane proteins"/>
    <property type="match status" value="1"/>
</dbReference>
<name>A0A6P3WAN8_CLUHA</name>
<dbReference type="InterPro" id="IPR052921">
    <property type="entry name" value="GPCR1_Superfamily_Member"/>
</dbReference>
<feature type="transmembrane region" description="Helical" evidence="5">
    <location>
        <begin position="275"/>
        <end position="295"/>
    </location>
</feature>
<feature type="transmembrane region" description="Helical" evidence="5">
    <location>
        <begin position="94"/>
        <end position="115"/>
    </location>
</feature>
<dbReference type="CDD" id="cd00637">
    <property type="entry name" value="7tm_classA_rhodopsin-like"/>
    <property type="match status" value="1"/>
</dbReference>
<dbReference type="Pfam" id="PF00001">
    <property type="entry name" value="7tm_1"/>
    <property type="match status" value="1"/>
</dbReference>
<dbReference type="GeneID" id="105909777"/>
<evidence type="ECO:0000313" key="8">
    <source>
        <dbReference type="RefSeq" id="XP_012693894.2"/>
    </source>
</evidence>
<dbReference type="Proteomes" id="UP000515152">
    <property type="component" value="Chromosome 8"/>
</dbReference>
<dbReference type="PROSITE" id="PS50262">
    <property type="entry name" value="G_PROTEIN_RECEP_F1_2"/>
    <property type="match status" value="1"/>
</dbReference>
<accession>A0A6P3WAN8</accession>
<organism evidence="7 8">
    <name type="scientific">Clupea harengus</name>
    <name type="common">Atlantic herring</name>
    <dbReference type="NCBI Taxonomy" id="7950"/>
    <lineage>
        <taxon>Eukaryota</taxon>
        <taxon>Metazoa</taxon>
        <taxon>Chordata</taxon>
        <taxon>Craniata</taxon>
        <taxon>Vertebrata</taxon>
        <taxon>Euteleostomi</taxon>
        <taxon>Actinopterygii</taxon>
        <taxon>Neopterygii</taxon>
        <taxon>Teleostei</taxon>
        <taxon>Clupei</taxon>
        <taxon>Clupeiformes</taxon>
        <taxon>Clupeoidei</taxon>
        <taxon>Clupeidae</taxon>
        <taxon>Clupea</taxon>
    </lineage>
</organism>
<feature type="transmembrane region" description="Helical" evidence="5">
    <location>
        <begin position="197"/>
        <end position="217"/>
    </location>
</feature>
<dbReference type="AlphaFoldDB" id="A0A6P3WAN8"/>
<dbReference type="FunFam" id="1.20.1070.10:FF:000096">
    <property type="entry name" value="Odorant receptor 131-2"/>
    <property type="match status" value="1"/>
</dbReference>
<dbReference type="PANTHER" id="PTHR26451:SF866">
    <property type="entry name" value="ODORANT RECEPTOR-RELATED"/>
    <property type="match status" value="1"/>
</dbReference>
<gene>
    <name evidence="8" type="primary">LOC105909777</name>
</gene>
<dbReference type="PANTHER" id="PTHR26451">
    <property type="entry name" value="G_PROTEIN_RECEP_F1_2 DOMAIN-CONTAINING PROTEIN"/>
    <property type="match status" value="1"/>
</dbReference>
<dbReference type="KEGG" id="char:105909777"/>
<dbReference type="GO" id="GO:0005549">
    <property type="term" value="F:odorant binding"/>
    <property type="evidence" value="ECO:0007669"/>
    <property type="project" value="TreeGrafter"/>
</dbReference>
<evidence type="ECO:0000256" key="1">
    <source>
        <dbReference type="ARBA" id="ARBA00004370"/>
    </source>
</evidence>
<evidence type="ECO:0000256" key="5">
    <source>
        <dbReference type="SAM" id="Phobius"/>
    </source>
</evidence>
<dbReference type="InterPro" id="IPR017452">
    <property type="entry name" value="GPCR_Rhodpsn_7TM"/>
</dbReference>
<dbReference type="OrthoDB" id="5967704at2759"/>
<dbReference type="GO" id="GO:0016020">
    <property type="term" value="C:membrane"/>
    <property type="evidence" value="ECO:0007669"/>
    <property type="project" value="UniProtKB-SubCell"/>
</dbReference>
<evidence type="ECO:0000256" key="3">
    <source>
        <dbReference type="ARBA" id="ARBA00022989"/>
    </source>
</evidence>
<dbReference type="SUPFAM" id="SSF81321">
    <property type="entry name" value="Family A G protein-coupled receptor-like"/>
    <property type="match status" value="1"/>
</dbReference>
<dbReference type="RefSeq" id="XP_012693894.2">
    <property type="nucleotide sequence ID" value="XM_012838440.3"/>
</dbReference>
<keyword evidence="7" id="KW-1185">Reference proteome</keyword>
<dbReference type="GO" id="GO:0004930">
    <property type="term" value="F:G protein-coupled receptor activity"/>
    <property type="evidence" value="ECO:0007669"/>
    <property type="project" value="InterPro"/>
</dbReference>
<feature type="transmembrane region" description="Helical" evidence="5">
    <location>
        <begin position="32"/>
        <end position="53"/>
    </location>
</feature>
<keyword evidence="3 5" id="KW-1133">Transmembrane helix</keyword>